<reference evidence="3 4" key="1">
    <citation type="submission" date="2019-07" db="EMBL/GenBank/DDBJ databases">
        <title>Thalassofilum flectens gen. nov., sp. nov., a novel moderate thermophilic anaerobe from a shallow sea hot spring in Kunashir Island (Russia), representing a new family in the order Bacteroidales, and proposal of Thalassofilacea fam. nov.</title>
        <authorList>
            <person name="Kochetkova T.V."/>
            <person name="Podosokorskaya O.A."/>
            <person name="Novikov A."/>
            <person name="Elcheninov A.G."/>
            <person name="Toshchakov S.V."/>
            <person name="Kublanov I.V."/>
        </authorList>
    </citation>
    <scope>NUCLEOTIDE SEQUENCE [LARGE SCALE GENOMIC DNA]</scope>
    <source>
        <strain evidence="3 4">38-H</strain>
    </source>
</reference>
<dbReference type="CDD" id="cd00371">
    <property type="entry name" value="HMA"/>
    <property type="match status" value="1"/>
</dbReference>
<dbReference type="SUPFAM" id="SSF55008">
    <property type="entry name" value="HMA, heavy metal-associated domain"/>
    <property type="match status" value="1"/>
</dbReference>
<evidence type="ECO:0000259" key="2">
    <source>
        <dbReference type="PROSITE" id="PS50846"/>
    </source>
</evidence>
<protein>
    <submittedName>
        <fullName evidence="3">ATPase</fullName>
    </submittedName>
</protein>
<accession>A0A7D3XFT9</accession>
<evidence type="ECO:0000313" key="4">
    <source>
        <dbReference type="Proteomes" id="UP000500961"/>
    </source>
</evidence>
<gene>
    <name evidence="3" type="ORF">FHG85_12800</name>
</gene>
<feature type="chain" id="PRO_5029789055" evidence="1">
    <location>
        <begin position="22"/>
        <end position="123"/>
    </location>
</feature>
<feature type="domain" description="HMA" evidence="2">
    <location>
        <begin position="23"/>
        <end position="89"/>
    </location>
</feature>
<organism evidence="3 4">
    <name type="scientific">Tenuifilum thalassicum</name>
    <dbReference type="NCBI Taxonomy" id="2590900"/>
    <lineage>
        <taxon>Bacteria</taxon>
        <taxon>Pseudomonadati</taxon>
        <taxon>Bacteroidota</taxon>
        <taxon>Bacteroidia</taxon>
        <taxon>Bacteroidales</taxon>
        <taxon>Tenuifilaceae</taxon>
        <taxon>Tenuifilum</taxon>
    </lineage>
</organism>
<dbReference type="InterPro" id="IPR036163">
    <property type="entry name" value="HMA_dom_sf"/>
</dbReference>
<dbReference type="Proteomes" id="UP000500961">
    <property type="component" value="Chromosome"/>
</dbReference>
<dbReference type="Pfam" id="PF00403">
    <property type="entry name" value="HMA"/>
    <property type="match status" value="1"/>
</dbReference>
<dbReference type="GO" id="GO:0046872">
    <property type="term" value="F:metal ion binding"/>
    <property type="evidence" value="ECO:0007669"/>
    <property type="project" value="InterPro"/>
</dbReference>
<dbReference type="EMBL" id="CP041345">
    <property type="protein sequence ID" value="QKG81107.1"/>
    <property type="molecule type" value="Genomic_DNA"/>
</dbReference>
<dbReference type="Gene3D" id="3.30.70.100">
    <property type="match status" value="1"/>
</dbReference>
<dbReference type="InterPro" id="IPR006121">
    <property type="entry name" value="HMA_dom"/>
</dbReference>
<dbReference type="KEGG" id="ttz:FHG85_12800"/>
<evidence type="ECO:0000256" key="1">
    <source>
        <dbReference type="SAM" id="SignalP"/>
    </source>
</evidence>
<feature type="signal peptide" evidence="1">
    <location>
        <begin position="1"/>
        <end position="21"/>
    </location>
</feature>
<name>A0A7D3XFT9_9BACT</name>
<sequence length="123" mass="13777">MKTKVLLLIGMFLFGASSVFAQTKTEKFEVKGNCGMCKARIEKAAKSVDGVINANWEQETKMLTVKFDTKKTDVHKIQMAIAKVGHDTPMHKAPDDVYNSLPGCCHYDRSDTKEVKKSDSHMH</sequence>
<proteinExistence type="predicted"/>
<dbReference type="RefSeq" id="WP_173076541.1">
    <property type="nucleotide sequence ID" value="NZ_CP041345.1"/>
</dbReference>
<dbReference type="PROSITE" id="PS50846">
    <property type="entry name" value="HMA_2"/>
    <property type="match status" value="1"/>
</dbReference>
<evidence type="ECO:0000313" key="3">
    <source>
        <dbReference type="EMBL" id="QKG81107.1"/>
    </source>
</evidence>
<dbReference type="AlphaFoldDB" id="A0A7D3XFT9"/>
<keyword evidence="4" id="KW-1185">Reference proteome</keyword>
<keyword evidence="1" id="KW-0732">Signal</keyword>